<dbReference type="AlphaFoldDB" id="A0A7J6UVC0"/>
<organism evidence="6 7">
    <name type="scientific">Thalictrum thalictroides</name>
    <name type="common">Rue-anemone</name>
    <name type="synonym">Anemone thalictroides</name>
    <dbReference type="NCBI Taxonomy" id="46969"/>
    <lineage>
        <taxon>Eukaryota</taxon>
        <taxon>Viridiplantae</taxon>
        <taxon>Streptophyta</taxon>
        <taxon>Embryophyta</taxon>
        <taxon>Tracheophyta</taxon>
        <taxon>Spermatophyta</taxon>
        <taxon>Magnoliopsida</taxon>
        <taxon>Ranunculales</taxon>
        <taxon>Ranunculaceae</taxon>
        <taxon>Thalictroideae</taxon>
        <taxon>Thalictrum</taxon>
    </lineage>
</organism>
<dbReference type="InterPro" id="IPR028082">
    <property type="entry name" value="Peripla_BP_I"/>
</dbReference>
<keyword evidence="2" id="KW-0812">Transmembrane</keyword>
<name>A0A7J6UVC0_THATH</name>
<keyword evidence="3" id="KW-1133">Transmembrane helix</keyword>
<proteinExistence type="predicted"/>
<dbReference type="EMBL" id="JABWDY010042770">
    <property type="protein sequence ID" value="KAF5176411.1"/>
    <property type="molecule type" value="Genomic_DNA"/>
</dbReference>
<dbReference type="SUPFAM" id="SSF53822">
    <property type="entry name" value="Periplasmic binding protein-like I"/>
    <property type="match status" value="1"/>
</dbReference>
<evidence type="ECO:0000256" key="1">
    <source>
        <dbReference type="ARBA" id="ARBA00004370"/>
    </source>
</evidence>
<dbReference type="InterPro" id="IPR001828">
    <property type="entry name" value="ANF_lig-bd_rcpt"/>
</dbReference>
<sequence length="86" mass="9817">MGKDSVWIITNGVTDHIDFANASVISTMQGIIGVRSYFSQSTAIYKKFKSRFRKNFLQEHPEEVNTKLGIFALEAYDAVWAWCPLQ</sequence>
<dbReference type="PANTHER" id="PTHR34836:SF9">
    <property type="entry name" value="RECEPTOR LIGAND BINDING REGION DOMAIN-CONTAINING PROTEIN"/>
    <property type="match status" value="1"/>
</dbReference>
<reference evidence="6 7" key="1">
    <citation type="submission" date="2020-06" db="EMBL/GenBank/DDBJ databases">
        <title>Transcriptomic and genomic resources for Thalictrum thalictroides and T. hernandezii: Facilitating candidate gene discovery in an emerging model plant lineage.</title>
        <authorList>
            <person name="Arias T."/>
            <person name="Riano-Pachon D.M."/>
            <person name="Di Stilio V.S."/>
        </authorList>
    </citation>
    <scope>NUCLEOTIDE SEQUENCE [LARGE SCALE GENOMIC DNA]</scope>
    <source>
        <strain evidence="7">cv. WT478/WT964</strain>
        <tissue evidence="6">Leaves</tissue>
    </source>
</reference>
<keyword evidence="7" id="KW-1185">Reference proteome</keyword>
<evidence type="ECO:0000256" key="2">
    <source>
        <dbReference type="ARBA" id="ARBA00022692"/>
    </source>
</evidence>
<dbReference type="Gene3D" id="3.40.50.2300">
    <property type="match status" value="1"/>
</dbReference>
<comment type="subcellular location">
    <subcellularLocation>
        <location evidence="1">Membrane</location>
    </subcellularLocation>
</comment>
<dbReference type="PANTHER" id="PTHR34836">
    <property type="entry name" value="OS06G0188250 PROTEIN"/>
    <property type="match status" value="1"/>
</dbReference>
<dbReference type="Proteomes" id="UP000554482">
    <property type="component" value="Unassembled WGS sequence"/>
</dbReference>
<accession>A0A7J6UVC0</accession>
<evidence type="ECO:0000259" key="5">
    <source>
        <dbReference type="Pfam" id="PF01094"/>
    </source>
</evidence>
<comment type="caution">
    <text evidence="6">The sequence shown here is derived from an EMBL/GenBank/DDBJ whole genome shotgun (WGS) entry which is preliminary data.</text>
</comment>
<evidence type="ECO:0000256" key="4">
    <source>
        <dbReference type="ARBA" id="ARBA00023136"/>
    </source>
</evidence>
<evidence type="ECO:0000313" key="6">
    <source>
        <dbReference type="EMBL" id="KAF5176411.1"/>
    </source>
</evidence>
<dbReference type="InterPro" id="IPR015683">
    <property type="entry name" value="Ionotropic_Glu_rcpt"/>
</dbReference>
<gene>
    <name evidence="6" type="ORF">FRX31_034000</name>
</gene>
<keyword evidence="4" id="KW-0472">Membrane</keyword>
<evidence type="ECO:0000313" key="7">
    <source>
        <dbReference type="Proteomes" id="UP000554482"/>
    </source>
</evidence>
<evidence type="ECO:0000256" key="3">
    <source>
        <dbReference type="ARBA" id="ARBA00022989"/>
    </source>
</evidence>
<dbReference type="OrthoDB" id="5984008at2759"/>
<dbReference type="Pfam" id="PF01094">
    <property type="entry name" value="ANF_receptor"/>
    <property type="match status" value="1"/>
</dbReference>
<protein>
    <recommendedName>
        <fullName evidence="5">Receptor ligand binding region domain-containing protein</fullName>
    </recommendedName>
</protein>
<dbReference type="GO" id="GO:0016020">
    <property type="term" value="C:membrane"/>
    <property type="evidence" value="ECO:0007669"/>
    <property type="project" value="UniProtKB-SubCell"/>
</dbReference>
<feature type="domain" description="Receptor ligand binding region" evidence="5">
    <location>
        <begin position="1"/>
        <end position="81"/>
    </location>
</feature>